<organism evidence="5 6">
    <name type="scientific">Drosophila suzukii</name>
    <name type="common">Spotted-wing drosophila fruit fly</name>
    <dbReference type="NCBI Taxonomy" id="28584"/>
    <lineage>
        <taxon>Eukaryota</taxon>
        <taxon>Metazoa</taxon>
        <taxon>Ecdysozoa</taxon>
        <taxon>Arthropoda</taxon>
        <taxon>Hexapoda</taxon>
        <taxon>Insecta</taxon>
        <taxon>Pterygota</taxon>
        <taxon>Neoptera</taxon>
        <taxon>Endopterygota</taxon>
        <taxon>Diptera</taxon>
        <taxon>Brachycera</taxon>
        <taxon>Muscomorpha</taxon>
        <taxon>Ephydroidea</taxon>
        <taxon>Drosophilidae</taxon>
        <taxon>Drosophila</taxon>
        <taxon>Sophophora</taxon>
    </lineage>
</organism>
<evidence type="ECO:0000256" key="3">
    <source>
        <dbReference type="SAM" id="SignalP"/>
    </source>
</evidence>
<accession>A0AB39ZKL7</accession>
<dbReference type="InterPro" id="IPR003146">
    <property type="entry name" value="M14A_act_pep"/>
</dbReference>
<dbReference type="PROSITE" id="PS51257">
    <property type="entry name" value="PROKAR_LIPOPROTEIN"/>
    <property type="match status" value="1"/>
</dbReference>
<dbReference type="GO" id="GO:0046872">
    <property type="term" value="F:metal ion binding"/>
    <property type="evidence" value="ECO:0007669"/>
    <property type="project" value="UniProtKB-KW"/>
</dbReference>
<evidence type="ECO:0000256" key="1">
    <source>
        <dbReference type="ARBA" id="ARBA00022723"/>
    </source>
</evidence>
<sequence>MRPLIALLLFIAAGACTLSVSTPRSFENYSVYKVFIKTRSDQQVIDQLLEQTNNYNLWHRRLHEVHIMVSPSARKNFLRIMQKENIVVELLINNVQKLIDEQG</sequence>
<dbReference type="RefSeq" id="XP_016937726.4">
    <property type="nucleotide sequence ID" value="XM_017082237.4"/>
</dbReference>
<reference evidence="6" key="1">
    <citation type="submission" date="2025-08" db="UniProtKB">
        <authorList>
            <consortium name="RefSeq"/>
        </authorList>
    </citation>
    <scope>IDENTIFICATION</scope>
</reference>
<evidence type="ECO:0000256" key="2">
    <source>
        <dbReference type="ARBA" id="ARBA00022833"/>
    </source>
</evidence>
<dbReference type="Proteomes" id="UP001652628">
    <property type="component" value="Chromosome 2L"/>
</dbReference>
<protein>
    <recommendedName>
        <fullName evidence="4">Carboxypeptidase activation peptide domain-containing protein</fullName>
    </recommendedName>
</protein>
<keyword evidence="2" id="KW-0862">Zinc</keyword>
<feature type="domain" description="Carboxypeptidase activation peptide" evidence="4">
    <location>
        <begin position="32"/>
        <end position="102"/>
    </location>
</feature>
<dbReference type="Gene3D" id="3.30.70.340">
    <property type="entry name" value="Metallocarboxypeptidase-like"/>
    <property type="match status" value="1"/>
</dbReference>
<gene>
    <name evidence="6" type="primary">LOC108015680</name>
</gene>
<keyword evidence="1" id="KW-0479">Metal-binding</keyword>
<proteinExistence type="predicted"/>
<dbReference type="InterPro" id="IPR036990">
    <property type="entry name" value="M14A-like_propep"/>
</dbReference>
<dbReference type="GeneID" id="108015680"/>
<evidence type="ECO:0000259" key="4">
    <source>
        <dbReference type="Pfam" id="PF02244"/>
    </source>
</evidence>
<dbReference type="AlphaFoldDB" id="A0AB39ZKL7"/>
<dbReference type="SUPFAM" id="SSF54897">
    <property type="entry name" value="Protease propeptides/inhibitors"/>
    <property type="match status" value="1"/>
</dbReference>
<evidence type="ECO:0000313" key="5">
    <source>
        <dbReference type="Proteomes" id="UP001652628"/>
    </source>
</evidence>
<feature type="signal peptide" evidence="3">
    <location>
        <begin position="1"/>
        <end position="19"/>
    </location>
</feature>
<name>A0AB39ZKL7_DROSZ</name>
<evidence type="ECO:0000313" key="6">
    <source>
        <dbReference type="RefSeq" id="XP_016937726.4"/>
    </source>
</evidence>
<keyword evidence="3" id="KW-0732">Signal</keyword>
<keyword evidence="5" id="KW-1185">Reference proteome</keyword>
<feature type="chain" id="PRO_5046018023" description="Carboxypeptidase activation peptide domain-containing protein" evidence="3">
    <location>
        <begin position="20"/>
        <end position="103"/>
    </location>
</feature>
<dbReference type="Pfam" id="PF02244">
    <property type="entry name" value="Propep_M14"/>
    <property type="match status" value="1"/>
</dbReference>